<dbReference type="Gene3D" id="3.60.120.10">
    <property type="entry name" value="Anthranilate synthase"/>
    <property type="match status" value="1"/>
</dbReference>
<dbReference type="InterPro" id="IPR019999">
    <property type="entry name" value="Anth_synth_I-like"/>
</dbReference>
<dbReference type="GO" id="GO:0046872">
    <property type="term" value="F:metal ion binding"/>
    <property type="evidence" value="ECO:0007669"/>
    <property type="project" value="UniProtKB-KW"/>
</dbReference>
<reference evidence="19 20" key="1">
    <citation type="submission" date="2020-08" db="EMBL/GenBank/DDBJ databases">
        <title>Genomic Encyclopedia of Type Strains, Phase IV (KMG-V): Genome sequencing to study the core and pangenomes of soil and plant-associated prokaryotes.</title>
        <authorList>
            <person name="Whitman W."/>
        </authorList>
    </citation>
    <scope>NUCLEOTIDE SEQUENCE [LARGE SCALE GENOMIC DNA]</scope>
    <source>
        <strain evidence="19 20">M8UP14</strain>
    </source>
</reference>
<protein>
    <recommendedName>
        <fullName evidence="6 15">Anthranilate synthase component 1</fullName>
        <ecNumber evidence="5 15">4.1.3.27</ecNumber>
    </recommendedName>
</protein>
<dbReference type="SUPFAM" id="SSF56322">
    <property type="entry name" value="ADC synthase"/>
    <property type="match status" value="1"/>
</dbReference>
<feature type="domain" description="Anthranilate synthase component I N-terminal" evidence="18">
    <location>
        <begin position="33"/>
        <end position="173"/>
    </location>
</feature>
<comment type="subunit">
    <text evidence="4 15">Heterotetramer consisting of two non-identical subunits: a beta subunit (TrpG) and a large alpha subunit (TrpE).</text>
</comment>
<evidence type="ECO:0000256" key="1">
    <source>
        <dbReference type="ARBA" id="ARBA00001946"/>
    </source>
</evidence>
<evidence type="ECO:0000256" key="15">
    <source>
        <dbReference type="RuleBase" id="RU364045"/>
    </source>
</evidence>
<keyword evidence="8 15" id="KW-0479">Metal-binding</keyword>
<evidence type="ECO:0000256" key="11">
    <source>
        <dbReference type="ARBA" id="ARBA00023141"/>
    </source>
</evidence>
<gene>
    <name evidence="15" type="primary">trpE</name>
    <name evidence="19" type="ORF">HDF16_001327</name>
</gene>
<keyword evidence="12 15" id="KW-0456">Lyase</keyword>
<evidence type="ECO:0000256" key="6">
    <source>
        <dbReference type="ARBA" id="ARBA00020653"/>
    </source>
</evidence>
<feature type="domain" description="Chorismate-utilising enzyme C-terminal" evidence="17">
    <location>
        <begin position="226"/>
        <end position="491"/>
    </location>
</feature>
<accession>A0A7W8E2L4</accession>
<dbReference type="EC" id="4.1.3.27" evidence="5 15"/>
<keyword evidence="10 15" id="KW-0460">Magnesium</keyword>
<dbReference type="AlphaFoldDB" id="A0A7W8E2L4"/>
<dbReference type="NCBIfam" id="TIGR00564">
    <property type="entry name" value="trpE_most"/>
    <property type="match status" value="1"/>
</dbReference>
<comment type="cofactor">
    <cofactor evidence="1 15">
        <name>Mg(2+)</name>
        <dbReference type="ChEBI" id="CHEBI:18420"/>
    </cofactor>
</comment>
<keyword evidence="7 15" id="KW-0028">Amino-acid biosynthesis</keyword>
<dbReference type="PANTHER" id="PTHR11236:SF48">
    <property type="entry name" value="ISOCHORISMATE SYNTHASE MENF"/>
    <property type="match status" value="1"/>
</dbReference>
<comment type="caution">
    <text evidence="19">The sequence shown here is derived from an EMBL/GenBank/DDBJ whole genome shotgun (WGS) entry which is preliminary data.</text>
</comment>
<dbReference type="InterPro" id="IPR015890">
    <property type="entry name" value="Chorismate_C"/>
</dbReference>
<dbReference type="UniPathway" id="UPA00035">
    <property type="reaction ID" value="UER00040"/>
</dbReference>
<dbReference type="PANTHER" id="PTHR11236">
    <property type="entry name" value="AMINOBENZOATE/ANTHRANILATE SYNTHASE"/>
    <property type="match status" value="1"/>
</dbReference>
<dbReference type="Proteomes" id="UP000540989">
    <property type="component" value="Unassembled WGS sequence"/>
</dbReference>
<keyword evidence="16" id="KW-0175">Coiled coil</keyword>
<evidence type="ECO:0000256" key="16">
    <source>
        <dbReference type="SAM" id="Coils"/>
    </source>
</evidence>
<evidence type="ECO:0000259" key="17">
    <source>
        <dbReference type="Pfam" id="PF00425"/>
    </source>
</evidence>
<evidence type="ECO:0000256" key="7">
    <source>
        <dbReference type="ARBA" id="ARBA00022605"/>
    </source>
</evidence>
<evidence type="ECO:0000313" key="19">
    <source>
        <dbReference type="EMBL" id="MBB5056642.1"/>
    </source>
</evidence>
<evidence type="ECO:0000256" key="14">
    <source>
        <dbReference type="ARBA" id="ARBA00047683"/>
    </source>
</evidence>
<comment type="function">
    <text evidence="13 15">Part of a heterotetrameric complex that catalyzes the two-step biosynthesis of anthranilate, an intermediate in the biosynthesis of L-tryptophan. In the first step, the glutamine-binding beta subunit (TrpG) of anthranilate synthase (AS) provides the glutamine amidotransferase activity which generates ammonia as a substrate that, along with chorismate, is used in the second step, catalyzed by the large alpha subunit of AS (TrpE) to produce anthranilate. In the absence of TrpG, TrpE can synthesize anthranilate directly from chorismate and high concentrations of ammonia.</text>
</comment>
<evidence type="ECO:0000313" key="20">
    <source>
        <dbReference type="Proteomes" id="UP000540989"/>
    </source>
</evidence>
<dbReference type="Pfam" id="PF04715">
    <property type="entry name" value="Anth_synt_I_N"/>
    <property type="match status" value="1"/>
</dbReference>
<dbReference type="EMBL" id="JACHIP010000002">
    <property type="protein sequence ID" value="MBB5056642.1"/>
    <property type="molecule type" value="Genomic_DNA"/>
</dbReference>
<comment type="similarity">
    <text evidence="3 15">Belongs to the anthranilate synthase component I family.</text>
</comment>
<feature type="coiled-coil region" evidence="16">
    <location>
        <begin position="181"/>
        <end position="208"/>
    </location>
</feature>
<dbReference type="Pfam" id="PF00425">
    <property type="entry name" value="Chorismate_bind"/>
    <property type="match status" value="1"/>
</dbReference>
<dbReference type="InterPro" id="IPR005256">
    <property type="entry name" value="Anth_synth_I_PabB"/>
</dbReference>
<dbReference type="GO" id="GO:0004049">
    <property type="term" value="F:anthranilate synthase activity"/>
    <property type="evidence" value="ECO:0007669"/>
    <property type="project" value="UniProtKB-EC"/>
</dbReference>
<dbReference type="RefSeq" id="WP_184214716.1">
    <property type="nucleotide sequence ID" value="NZ_JACHIP010000002.1"/>
</dbReference>
<dbReference type="InterPro" id="IPR005801">
    <property type="entry name" value="ADC_synthase"/>
</dbReference>
<proteinExistence type="inferred from homology"/>
<evidence type="ECO:0000256" key="12">
    <source>
        <dbReference type="ARBA" id="ARBA00023239"/>
    </source>
</evidence>
<dbReference type="GO" id="GO:0000162">
    <property type="term" value="P:L-tryptophan biosynthetic process"/>
    <property type="evidence" value="ECO:0007669"/>
    <property type="project" value="UniProtKB-UniPathway"/>
</dbReference>
<dbReference type="InterPro" id="IPR006805">
    <property type="entry name" value="Anth_synth_I_N"/>
</dbReference>
<comment type="catalytic activity">
    <reaction evidence="14 15">
        <text>chorismate + L-glutamine = anthranilate + pyruvate + L-glutamate + H(+)</text>
        <dbReference type="Rhea" id="RHEA:21732"/>
        <dbReference type="ChEBI" id="CHEBI:15361"/>
        <dbReference type="ChEBI" id="CHEBI:15378"/>
        <dbReference type="ChEBI" id="CHEBI:16567"/>
        <dbReference type="ChEBI" id="CHEBI:29748"/>
        <dbReference type="ChEBI" id="CHEBI:29985"/>
        <dbReference type="ChEBI" id="CHEBI:58359"/>
        <dbReference type="EC" id="4.1.3.27"/>
    </reaction>
</comment>
<evidence type="ECO:0000256" key="9">
    <source>
        <dbReference type="ARBA" id="ARBA00022822"/>
    </source>
</evidence>
<evidence type="ECO:0000259" key="18">
    <source>
        <dbReference type="Pfam" id="PF04715"/>
    </source>
</evidence>
<keyword evidence="20" id="KW-1185">Reference proteome</keyword>
<evidence type="ECO:0000256" key="4">
    <source>
        <dbReference type="ARBA" id="ARBA00011575"/>
    </source>
</evidence>
<name>A0A7W8E2L4_9BACT</name>
<organism evidence="19 20">
    <name type="scientific">Granulicella aggregans</name>
    <dbReference type="NCBI Taxonomy" id="474949"/>
    <lineage>
        <taxon>Bacteria</taxon>
        <taxon>Pseudomonadati</taxon>
        <taxon>Acidobacteriota</taxon>
        <taxon>Terriglobia</taxon>
        <taxon>Terriglobales</taxon>
        <taxon>Acidobacteriaceae</taxon>
        <taxon>Granulicella</taxon>
    </lineage>
</organism>
<comment type="pathway">
    <text evidence="2 15">Amino-acid biosynthesis; L-tryptophan biosynthesis; L-tryptophan from chorismate: step 1/5.</text>
</comment>
<keyword evidence="9 15" id="KW-0822">Tryptophan biosynthesis</keyword>
<evidence type="ECO:0000256" key="3">
    <source>
        <dbReference type="ARBA" id="ARBA00009562"/>
    </source>
</evidence>
<evidence type="ECO:0000256" key="8">
    <source>
        <dbReference type="ARBA" id="ARBA00022723"/>
    </source>
</evidence>
<evidence type="ECO:0000256" key="13">
    <source>
        <dbReference type="ARBA" id="ARBA00025634"/>
    </source>
</evidence>
<evidence type="ECO:0000256" key="2">
    <source>
        <dbReference type="ARBA" id="ARBA00004873"/>
    </source>
</evidence>
<sequence>MPSSFQTVPSARDFKALSKVHTLIPVYRTVTADLETPVSAFLRIAAEAPEAFLLESVEGGERVGRYTFIGIEPYKKMVSRGTSIVAEEGRKRRSFEGDIFEELKAALSGHTPARLPGLPPFTAGAVGFFSYDVVRQIEKLPSLAKDELGVPDACLMFFDQVIAFDHVKKEIHLMVTADLTRQAKEGAYERAERRLNKLEKRLASALPKLSRKKIAGKLKITARTPKAAFLKAVAKTKEYVASGDVFQCVLSQRFDCEPGVDAFEVYRALRIVNPSPYMYFLRFGMEPVAGSKKKASVGHIVGASPELLVRVHERDVQYRPIAGTRPRSEDEEADRALEADLRADEKEVAEHIMLVDLGRNDVGRVSEFGTVKVKDLMFVERYSHVMHLVSAVEGKLKAELAPIDAFKACFPAGTLSGAPKIRAMEIIEELEPARRGVYGGSILYADFNGNLDSCIAIRTLFMDGKQGHIQAGAGIVADSIAENEYVECGNKARAVVRAIERARGA</sequence>
<evidence type="ECO:0000256" key="10">
    <source>
        <dbReference type="ARBA" id="ARBA00022842"/>
    </source>
</evidence>
<keyword evidence="11 15" id="KW-0057">Aromatic amino acid biosynthesis</keyword>
<evidence type="ECO:0000256" key="5">
    <source>
        <dbReference type="ARBA" id="ARBA00012266"/>
    </source>
</evidence>
<dbReference type="PRINTS" id="PR00095">
    <property type="entry name" value="ANTSNTHASEI"/>
</dbReference>